<dbReference type="GO" id="GO:0034703">
    <property type="term" value="C:cation channel complex"/>
    <property type="evidence" value="ECO:0007669"/>
    <property type="project" value="UniProtKB-ARBA"/>
</dbReference>
<organism evidence="15">
    <name type="scientific">Anopheles sinensis</name>
    <name type="common">Mosquito</name>
    <dbReference type="NCBI Taxonomy" id="74873"/>
    <lineage>
        <taxon>Eukaryota</taxon>
        <taxon>Metazoa</taxon>
        <taxon>Ecdysozoa</taxon>
        <taxon>Arthropoda</taxon>
        <taxon>Hexapoda</taxon>
        <taxon>Insecta</taxon>
        <taxon>Pterygota</taxon>
        <taxon>Neoptera</taxon>
        <taxon>Endopterygota</taxon>
        <taxon>Diptera</taxon>
        <taxon>Nematocera</taxon>
        <taxon>Culicoidea</taxon>
        <taxon>Culicidae</taxon>
        <taxon>Anophelinae</taxon>
        <taxon>Anopheles</taxon>
    </lineage>
</organism>
<keyword evidence="5" id="KW-0677">Repeat</keyword>
<feature type="domain" description="Ion transport" evidence="14">
    <location>
        <begin position="240"/>
        <end position="473"/>
    </location>
</feature>
<dbReference type="EnsemblMetazoa" id="ASIC009351-RA">
    <property type="protein sequence ID" value="ASIC009351-PA"/>
    <property type="gene ID" value="ASIC009351"/>
</dbReference>
<keyword evidence="9 13" id="KW-0472">Membrane</keyword>
<dbReference type="PROSITE" id="PS50088">
    <property type="entry name" value="ANK_REPEAT"/>
    <property type="match status" value="1"/>
</dbReference>
<dbReference type="AlphaFoldDB" id="A0A084VUS6"/>
<dbReference type="InterPro" id="IPR052076">
    <property type="entry name" value="TRP_cation_channel"/>
</dbReference>
<name>A0A084VUS6_ANOSI</name>
<keyword evidence="4 13" id="KW-0812">Transmembrane</keyword>
<dbReference type="Gene3D" id="1.25.40.20">
    <property type="entry name" value="Ankyrin repeat-containing domain"/>
    <property type="match status" value="1"/>
</dbReference>
<evidence type="ECO:0000256" key="4">
    <source>
        <dbReference type="ARBA" id="ARBA00022692"/>
    </source>
</evidence>
<keyword evidence="17" id="KW-1185">Reference proteome</keyword>
<feature type="transmembrane region" description="Helical" evidence="13">
    <location>
        <begin position="323"/>
        <end position="345"/>
    </location>
</feature>
<dbReference type="OMA" id="NVITWIG"/>
<evidence type="ECO:0000313" key="15">
    <source>
        <dbReference type="EMBL" id="KFB41720.1"/>
    </source>
</evidence>
<dbReference type="SUPFAM" id="SSF48403">
    <property type="entry name" value="Ankyrin repeat"/>
    <property type="match status" value="1"/>
</dbReference>
<keyword evidence="7 11" id="KW-0040">ANK repeat</keyword>
<dbReference type="InterPro" id="IPR036770">
    <property type="entry name" value="Ankyrin_rpt-contain_sf"/>
</dbReference>
<dbReference type="OrthoDB" id="2157354at2759"/>
<reference evidence="16" key="2">
    <citation type="submission" date="2020-05" db="UniProtKB">
        <authorList>
            <consortium name="EnsemblMetazoa"/>
        </authorList>
    </citation>
    <scope>IDENTIFICATION</scope>
</reference>
<dbReference type="GO" id="GO:0005216">
    <property type="term" value="F:monoatomic ion channel activity"/>
    <property type="evidence" value="ECO:0007669"/>
    <property type="project" value="InterPro"/>
</dbReference>
<evidence type="ECO:0000313" key="16">
    <source>
        <dbReference type="EnsemblMetazoa" id="ASIC009351-PA"/>
    </source>
</evidence>
<dbReference type="Proteomes" id="UP000030765">
    <property type="component" value="Unassembled WGS sequence"/>
</dbReference>
<evidence type="ECO:0000256" key="3">
    <source>
        <dbReference type="ARBA" id="ARBA00022606"/>
    </source>
</evidence>
<sequence>MEHRVELKGLLKKACEMGDLGVLQLLVKNITDLILLNDDPLLAVTLTKAHKTKRRSEDRAGLLACAEFLAETQTIHMSKADDSGSTPLHLALKYGFESVALALLKQRYAYLGLRNRDNLTPLDYGTYDFWKIYLDRCIEVEADRGNDKRMVRFNLNCFEPFAHGKAGLSATHRGGGKLRNWKFVQDATSVNHQPRRYERTVTEMTTIRQIAQSKELKPLLIHPVVHTFIMVKWMRLSHWNYLNLVLTVLTAALFGSFSLTACSQEGPNGILLWGSAIAVLLLSVREILQMMFLRKSYMSFENVLDIGNIVAMIYVLYDGCNGLISSLVVISLALQVTFLLGSLPFNSLSTMMYMFKTVSKNFLKSFLLFIPLIGAFVYAFYLTYNESPAERAIRDACTEDDCGEKNFNRFHTFWNATIKTLVMTSGELEASTLDFDEGKLVLFLLFLFIAPIVIMNLINGLAVSDIAAIREESELISISKKVMLLEQYERGVANVRPAYLHKLFPKPFFAEHNCWIQVRAKEFRKIEVHPKDELCKAPANADPSRRQDNSKFVPISIFPWLGDGCSNVLLNFRLFKISLFMRLDQSILAEALAIHEKRHPFARTPPAAIASSAVVTSSLNPQRTPSPPVTPTALKRVELPATGLNEVHRELQELKKQMKTLMDRFQIKPKRGKQHIKEKGLRRKARKMLRRGLKGALQDDQAGDQ</sequence>
<dbReference type="InterPro" id="IPR002110">
    <property type="entry name" value="Ankyrin_rpt"/>
</dbReference>
<keyword evidence="8" id="KW-0406">Ion transport</keyword>
<evidence type="ECO:0000256" key="13">
    <source>
        <dbReference type="SAM" id="Phobius"/>
    </source>
</evidence>
<evidence type="ECO:0000256" key="2">
    <source>
        <dbReference type="ARBA" id="ARBA00022448"/>
    </source>
</evidence>
<evidence type="ECO:0000259" key="14">
    <source>
        <dbReference type="Pfam" id="PF00520"/>
    </source>
</evidence>
<dbReference type="Pfam" id="PF00023">
    <property type="entry name" value="Ank"/>
    <property type="match status" value="1"/>
</dbReference>
<dbReference type="InterPro" id="IPR005821">
    <property type="entry name" value="Ion_trans_dom"/>
</dbReference>
<proteinExistence type="predicted"/>
<dbReference type="EMBL" id="ATLV01017006">
    <property type="status" value="NOT_ANNOTATED_CDS"/>
    <property type="molecule type" value="Genomic_DNA"/>
</dbReference>
<feature type="transmembrane region" description="Helical" evidence="13">
    <location>
        <begin position="440"/>
        <end position="463"/>
    </location>
</feature>
<evidence type="ECO:0000256" key="6">
    <source>
        <dbReference type="ARBA" id="ARBA00022989"/>
    </source>
</evidence>
<dbReference type="VEuPathDB" id="VectorBase:ASIS018584"/>
<feature type="transmembrane region" description="Helical" evidence="13">
    <location>
        <begin position="239"/>
        <end position="258"/>
    </location>
</feature>
<evidence type="ECO:0000313" key="17">
    <source>
        <dbReference type="Proteomes" id="UP000030765"/>
    </source>
</evidence>
<feature type="transmembrane region" description="Helical" evidence="13">
    <location>
        <begin position="366"/>
        <end position="384"/>
    </location>
</feature>
<gene>
    <name evidence="15" type="ORF">ZHAS_00009351</name>
</gene>
<feature type="compositionally biased region" description="Basic residues" evidence="12">
    <location>
        <begin position="669"/>
        <end position="693"/>
    </location>
</feature>
<evidence type="ECO:0000256" key="9">
    <source>
        <dbReference type="ARBA" id="ARBA00023136"/>
    </source>
</evidence>
<reference evidence="15 17" key="1">
    <citation type="journal article" date="2014" name="BMC Genomics">
        <title>Genome sequence of Anopheles sinensis provides insight into genetics basis of mosquito competence for malaria parasites.</title>
        <authorList>
            <person name="Zhou D."/>
            <person name="Zhang D."/>
            <person name="Ding G."/>
            <person name="Shi L."/>
            <person name="Hou Q."/>
            <person name="Ye Y."/>
            <person name="Xu Y."/>
            <person name="Zhou H."/>
            <person name="Xiong C."/>
            <person name="Li S."/>
            <person name="Yu J."/>
            <person name="Hong S."/>
            <person name="Yu X."/>
            <person name="Zou P."/>
            <person name="Chen C."/>
            <person name="Chang X."/>
            <person name="Wang W."/>
            <person name="Lv Y."/>
            <person name="Sun Y."/>
            <person name="Ma L."/>
            <person name="Shen B."/>
            <person name="Zhu C."/>
        </authorList>
    </citation>
    <scope>NUCLEOTIDE SEQUENCE [LARGE SCALE GENOMIC DNA]</scope>
</reference>
<feature type="repeat" description="ANK" evidence="11">
    <location>
        <begin position="83"/>
        <end position="116"/>
    </location>
</feature>
<dbReference type="PANTHER" id="PTHR47143">
    <property type="entry name" value="TRANSIENT RECEPTOR POTENTIAL CATION CHANNEL PROTEIN PAINLESS"/>
    <property type="match status" value="1"/>
</dbReference>
<comment type="subcellular location">
    <subcellularLocation>
        <location evidence="1">Membrane</location>
        <topology evidence="1">Multi-pass membrane protein</topology>
    </subcellularLocation>
</comment>
<evidence type="ECO:0000256" key="8">
    <source>
        <dbReference type="ARBA" id="ARBA00023065"/>
    </source>
</evidence>
<accession>A0A084VUS6</accession>
<feature type="transmembrane region" description="Helical" evidence="13">
    <location>
        <begin position="300"/>
        <end position="317"/>
    </location>
</feature>
<dbReference type="VEuPathDB" id="VectorBase:ASIC009351"/>
<dbReference type="PANTHER" id="PTHR47143:SF4">
    <property type="entry name" value="TRANSIENT RECEPTOR POTENTIAL CATION CHANNEL PROTEIN PAINLESS"/>
    <property type="match status" value="1"/>
</dbReference>
<dbReference type="Pfam" id="PF00520">
    <property type="entry name" value="Ion_trans"/>
    <property type="match status" value="1"/>
</dbReference>
<feature type="transmembrane region" description="Helical" evidence="13">
    <location>
        <begin position="270"/>
        <end position="288"/>
    </location>
</feature>
<evidence type="ECO:0000256" key="12">
    <source>
        <dbReference type="SAM" id="MobiDB-lite"/>
    </source>
</evidence>
<keyword evidence="3" id="KW-0716">Sensory transduction</keyword>
<evidence type="ECO:0000256" key="1">
    <source>
        <dbReference type="ARBA" id="ARBA00004141"/>
    </source>
</evidence>
<dbReference type="EMBL" id="KE525142">
    <property type="protein sequence ID" value="KFB41720.1"/>
    <property type="molecule type" value="Genomic_DNA"/>
</dbReference>
<evidence type="ECO:0000256" key="10">
    <source>
        <dbReference type="ARBA" id="ARBA00023303"/>
    </source>
</evidence>
<keyword evidence="6 13" id="KW-1133">Transmembrane helix</keyword>
<protein>
    <submittedName>
        <fullName evidence="15">AGAP001011-PA-like protein</fullName>
    </submittedName>
</protein>
<evidence type="ECO:0000256" key="5">
    <source>
        <dbReference type="ARBA" id="ARBA00022737"/>
    </source>
</evidence>
<keyword evidence="2" id="KW-0813">Transport</keyword>
<evidence type="ECO:0000256" key="7">
    <source>
        <dbReference type="ARBA" id="ARBA00023043"/>
    </source>
</evidence>
<evidence type="ECO:0000256" key="11">
    <source>
        <dbReference type="PROSITE-ProRule" id="PRU00023"/>
    </source>
</evidence>
<keyword evidence="10" id="KW-0407">Ion channel</keyword>
<feature type="region of interest" description="Disordered" evidence="12">
    <location>
        <begin position="669"/>
        <end position="705"/>
    </location>
</feature>
<dbReference type="STRING" id="74873.A0A084VUS6"/>